<dbReference type="CDD" id="cd00229">
    <property type="entry name" value="SGNH_hydrolase"/>
    <property type="match status" value="1"/>
</dbReference>
<dbReference type="RefSeq" id="WP_159422955.1">
    <property type="nucleotide sequence ID" value="NZ_CP047180.1"/>
</dbReference>
<dbReference type="InterPro" id="IPR006311">
    <property type="entry name" value="TAT_signal"/>
</dbReference>
<evidence type="ECO:0000313" key="4">
    <source>
        <dbReference type="EMBL" id="QHC63088.1"/>
    </source>
</evidence>
<feature type="compositionally biased region" description="Low complexity" evidence="1">
    <location>
        <begin position="466"/>
        <end position="478"/>
    </location>
</feature>
<evidence type="ECO:0000259" key="3">
    <source>
        <dbReference type="Pfam" id="PF19077"/>
    </source>
</evidence>
<dbReference type="Proteomes" id="UP000464597">
    <property type="component" value="Chromosome"/>
</dbReference>
<sequence>MRARPNRRPLRRIVAVAAALLLLATAAVPVAAAEPATVTVLALGDSLSQGRASCTTKADCPVNSWSTGSAAAVRSIATRLQETAPSSTVRTANYSKSGSRIRAVAAMVTTAAAEGAAPDVVTLMIGGNDLCHGDLYPAADGYTMTTAAAFSASASSLLHQIGRTWPTATILLGSVPDVASEWAGLRGGPAEPVWVLSKLCRTTRGVTDTGGVLTGAAQTASVAAAAQRTVQYDDALASACAAVGPRCVWDGGAFTATPLTPDIVSTLDWFHPNVRGQALIADVLWGPERVPAWAARFAAPAPTPLPTTTPEPTATSTPEPTVIPTSEPTATPTPEPTATPTSEPTATPTSQPTVGPAPTGTPVPATTPTATAPAEPGTTSAPTPRPTPSASSPATPAPTPSATPTPVPTPTPSSTAAPSPTATTTPPATTAPTATPPPSSTPTPTRTPTATATTTPTRTPTPTPTSTPSATPTRAPSATPTPTPTPTPVRDTTAPVARITSPVAGSTVVGTVTLVAVSDADTASLVFWTGRTRIGAAKQAADGSWTLTVSTAGFTKGSHPVTAKPVDRAGNTSTSAAVTVTVR</sequence>
<feature type="compositionally biased region" description="Low complexity" evidence="1">
    <location>
        <begin position="310"/>
        <end position="330"/>
    </location>
</feature>
<name>A0ABX6H056_9MICO</name>
<feature type="compositionally biased region" description="Low complexity" evidence="1">
    <location>
        <begin position="412"/>
        <end position="433"/>
    </location>
</feature>
<dbReference type="Gene3D" id="2.60.40.10">
    <property type="entry name" value="Immunoglobulins"/>
    <property type="match status" value="1"/>
</dbReference>
<feature type="chain" id="PRO_5045383443" description="Bacterial Ig-like domain-containing protein" evidence="2">
    <location>
        <begin position="33"/>
        <end position="583"/>
    </location>
</feature>
<proteinExistence type="predicted"/>
<dbReference type="InterPro" id="IPR013783">
    <property type="entry name" value="Ig-like_fold"/>
</dbReference>
<feature type="compositionally biased region" description="Low complexity" evidence="1">
    <location>
        <begin position="338"/>
        <end position="394"/>
    </location>
</feature>
<dbReference type="InterPro" id="IPR044016">
    <property type="entry name" value="Big_13"/>
</dbReference>
<keyword evidence="2" id="KW-0732">Signal</keyword>
<evidence type="ECO:0000313" key="5">
    <source>
        <dbReference type="Proteomes" id="UP000464597"/>
    </source>
</evidence>
<protein>
    <recommendedName>
        <fullName evidence="3">Bacterial Ig-like domain-containing protein</fullName>
    </recommendedName>
</protein>
<feature type="compositionally biased region" description="Pro residues" evidence="1">
    <location>
        <begin position="395"/>
        <end position="411"/>
    </location>
</feature>
<dbReference type="InterPro" id="IPR036514">
    <property type="entry name" value="SGNH_hydro_sf"/>
</dbReference>
<dbReference type="Pfam" id="PF00657">
    <property type="entry name" value="Lipase_GDSL"/>
    <property type="match status" value="1"/>
</dbReference>
<feature type="domain" description="Bacterial Ig-like" evidence="3">
    <location>
        <begin position="517"/>
        <end position="582"/>
    </location>
</feature>
<accession>A0ABX6H056</accession>
<dbReference type="EMBL" id="CP047180">
    <property type="protein sequence ID" value="QHC63088.1"/>
    <property type="molecule type" value="Genomic_DNA"/>
</dbReference>
<reference evidence="5" key="1">
    <citation type="submission" date="2019-12" db="EMBL/GenBank/DDBJ databases">
        <title>Complete and draft genome sequences of new strains and members of some known species of the genus Rathayibacter isolated from plants.</title>
        <authorList>
            <person name="Tarlachkov S.V."/>
            <person name="Starodumova I.P."/>
            <person name="Dorofeeva L.V."/>
            <person name="Prisyazhnaya N.V."/>
            <person name="Leyn S."/>
            <person name="Zlamal J."/>
            <person name="Elan M."/>
            <person name="Osterman A.L."/>
            <person name="Nadler S."/>
            <person name="Subbotin S.A."/>
            <person name="Evtushenko L.I."/>
        </authorList>
    </citation>
    <scope>NUCLEOTIDE SEQUENCE [LARGE SCALE GENOMIC DNA]</scope>
    <source>
        <strain evidence="5">VKM Ac-2802</strain>
    </source>
</reference>
<feature type="compositionally biased region" description="Low complexity" evidence="1">
    <location>
        <begin position="442"/>
        <end position="458"/>
    </location>
</feature>
<dbReference type="Pfam" id="PF19077">
    <property type="entry name" value="Big_13"/>
    <property type="match status" value="1"/>
</dbReference>
<gene>
    <name evidence="4" type="ORF">GSU69_10610</name>
</gene>
<dbReference type="SUPFAM" id="SSF52266">
    <property type="entry name" value="SGNH hydrolase"/>
    <property type="match status" value="1"/>
</dbReference>
<feature type="region of interest" description="Disordered" evidence="1">
    <location>
        <begin position="301"/>
        <end position="493"/>
    </location>
</feature>
<feature type="signal peptide" evidence="2">
    <location>
        <begin position="1"/>
        <end position="32"/>
    </location>
</feature>
<keyword evidence="5" id="KW-1185">Reference proteome</keyword>
<dbReference type="PROSITE" id="PS51318">
    <property type="entry name" value="TAT"/>
    <property type="match status" value="1"/>
</dbReference>
<organism evidence="4 5">
    <name type="scientific">Rathayibacter festucae</name>
    <dbReference type="NCBI Taxonomy" id="110937"/>
    <lineage>
        <taxon>Bacteria</taxon>
        <taxon>Bacillati</taxon>
        <taxon>Actinomycetota</taxon>
        <taxon>Actinomycetes</taxon>
        <taxon>Micrococcales</taxon>
        <taxon>Microbacteriaceae</taxon>
        <taxon>Rathayibacter</taxon>
    </lineage>
</organism>
<evidence type="ECO:0000256" key="1">
    <source>
        <dbReference type="SAM" id="MobiDB-lite"/>
    </source>
</evidence>
<dbReference type="Gene3D" id="3.40.50.1110">
    <property type="entry name" value="SGNH hydrolase"/>
    <property type="match status" value="1"/>
</dbReference>
<evidence type="ECO:0000256" key="2">
    <source>
        <dbReference type="SAM" id="SignalP"/>
    </source>
</evidence>
<dbReference type="InterPro" id="IPR001087">
    <property type="entry name" value="GDSL"/>
</dbReference>